<organism evidence="1 2">
    <name type="scientific">Hibiscus sabdariffa</name>
    <name type="common">roselle</name>
    <dbReference type="NCBI Taxonomy" id="183260"/>
    <lineage>
        <taxon>Eukaryota</taxon>
        <taxon>Viridiplantae</taxon>
        <taxon>Streptophyta</taxon>
        <taxon>Embryophyta</taxon>
        <taxon>Tracheophyta</taxon>
        <taxon>Spermatophyta</taxon>
        <taxon>Magnoliopsida</taxon>
        <taxon>eudicotyledons</taxon>
        <taxon>Gunneridae</taxon>
        <taxon>Pentapetalae</taxon>
        <taxon>rosids</taxon>
        <taxon>malvids</taxon>
        <taxon>Malvales</taxon>
        <taxon>Malvaceae</taxon>
        <taxon>Malvoideae</taxon>
        <taxon>Hibiscus</taxon>
    </lineage>
</organism>
<gene>
    <name evidence="1" type="ORF">V6N11_069942</name>
</gene>
<dbReference type="Proteomes" id="UP001396334">
    <property type="component" value="Unassembled WGS sequence"/>
</dbReference>
<name>A0ABR2QDK8_9ROSI</name>
<accession>A0ABR2QDK8</accession>
<evidence type="ECO:0000313" key="2">
    <source>
        <dbReference type="Proteomes" id="UP001396334"/>
    </source>
</evidence>
<reference evidence="1 2" key="1">
    <citation type="journal article" date="2024" name="G3 (Bethesda)">
        <title>Genome assembly of Hibiscus sabdariffa L. provides insights into metabolisms of medicinal natural products.</title>
        <authorList>
            <person name="Kim T."/>
        </authorList>
    </citation>
    <scope>NUCLEOTIDE SEQUENCE [LARGE SCALE GENOMIC DNA]</scope>
    <source>
        <strain evidence="1">TK-2024</strain>
        <tissue evidence="1">Old leaves</tissue>
    </source>
</reference>
<proteinExistence type="predicted"/>
<evidence type="ECO:0000313" key="1">
    <source>
        <dbReference type="EMBL" id="KAK8998755.1"/>
    </source>
</evidence>
<dbReference type="EMBL" id="JBBPBN010000040">
    <property type="protein sequence ID" value="KAK8998755.1"/>
    <property type="molecule type" value="Genomic_DNA"/>
</dbReference>
<comment type="caution">
    <text evidence="1">The sequence shown here is derived from an EMBL/GenBank/DDBJ whole genome shotgun (WGS) entry which is preliminary data.</text>
</comment>
<sequence>MIDSSLASCEVYNPSAIILSSRSKEEDDEFGPLVATTSANFTAGQDVGIMTALLIGLVDRKSGGLGQSSSIWSSNCAKVVTEPSRSLEHMFKKLVKAQLQVRVLKEGGKDDIEVISTANLRVTVAKNEVEVTCTEVQRERNIVVENYKEDQKAMVELDAFHINISRLQASKEKIKNITLQSNQIKMNLKTLSSDISAS</sequence>
<protein>
    <submittedName>
        <fullName evidence="1">Uncharacterized protein</fullName>
    </submittedName>
</protein>
<keyword evidence="2" id="KW-1185">Reference proteome</keyword>